<dbReference type="InterPro" id="IPR006764">
    <property type="entry name" value="SAM_dep_MeTrfase_SAV2177_type"/>
</dbReference>
<accession>A0A4R4VJY4</accession>
<dbReference type="AlphaFoldDB" id="A0A4R4VJY4"/>
<dbReference type="EMBL" id="SMKS01000024">
    <property type="protein sequence ID" value="TDD05301.1"/>
    <property type="molecule type" value="Genomic_DNA"/>
</dbReference>
<sequence>MSEKSSMAPSSAPVGVDTTKASIARVYDAALNGKDNFEVDRQVLDHVAQAAPEVKDMAWSNRMFLNRACQYLADEAGIRQFLDCGSGLPTAENTHQIVQRVCPDTEVVYIDNDPVVIAHGKALLEENDHTHFASADIFNPDEVLAHDTVRRHLDFSEPIALLQVGTLHHHLGDDGPDLMRTYIDALAPGSYVVIAHFFDPQTPEHSALARKMEELFLHSPMGSGRFRTRDEIRALLPGLDILPPGLGAPADVELCDLWWPNGPRSRPLNQAESCIAGVVGRKN</sequence>
<dbReference type="RefSeq" id="WP_132675343.1">
    <property type="nucleotide sequence ID" value="NZ_SMKS01000024.1"/>
</dbReference>
<comment type="caution">
    <text evidence="1">The sequence shown here is derived from an EMBL/GenBank/DDBJ whole genome shotgun (WGS) entry which is preliminary data.</text>
</comment>
<evidence type="ECO:0000313" key="2">
    <source>
        <dbReference type="Proteomes" id="UP000295674"/>
    </source>
</evidence>
<organism evidence="1 2">
    <name type="scientific">Saccharopolyspora terrae</name>
    <dbReference type="NCBI Taxonomy" id="2530384"/>
    <lineage>
        <taxon>Bacteria</taxon>
        <taxon>Bacillati</taxon>
        <taxon>Actinomycetota</taxon>
        <taxon>Actinomycetes</taxon>
        <taxon>Pseudonocardiales</taxon>
        <taxon>Pseudonocardiaceae</taxon>
        <taxon>Saccharopolyspora</taxon>
    </lineage>
</organism>
<evidence type="ECO:0008006" key="3">
    <source>
        <dbReference type="Google" id="ProtNLM"/>
    </source>
</evidence>
<protein>
    <recommendedName>
        <fullName evidence="3">S-adenosyl methyltransferase</fullName>
    </recommendedName>
</protein>
<dbReference type="Pfam" id="PF04672">
    <property type="entry name" value="Methyltransf_19"/>
    <property type="match status" value="1"/>
</dbReference>
<name>A0A4R4VJY4_9PSEU</name>
<dbReference type="OrthoDB" id="5175904at2"/>
<proteinExistence type="predicted"/>
<evidence type="ECO:0000313" key="1">
    <source>
        <dbReference type="EMBL" id="TDD05301.1"/>
    </source>
</evidence>
<reference evidence="1 2" key="1">
    <citation type="submission" date="2019-03" db="EMBL/GenBank/DDBJ databases">
        <title>Draft genome sequences of novel Actinobacteria.</title>
        <authorList>
            <person name="Sahin N."/>
            <person name="Ay H."/>
            <person name="Saygin H."/>
        </authorList>
    </citation>
    <scope>NUCLEOTIDE SEQUENCE [LARGE SCALE GENOMIC DNA]</scope>
    <source>
        <strain evidence="1 2">16K309</strain>
    </source>
</reference>
<dbReference type="SUPFAM" id="SSF53335">
    <property type="entry name" value="S-adenosyl-L-methionine-dependent methyltransferases"/>
    <property type="match status" value="1"/>
</dbReference>
<dbReference type="Proteomes" id="UP000295674">
    <property type="component" value="Unassembled WGS sequence"/>
</dbReference>
<dbReference type="InterPro" id="IPR029063">
    <property type="entry name" value="SAM-dependent_MTases_sf"/>
</dbReference>
<dbReference type="PIRSF" id="PIRSF017393">
    <property type="entry name" value="MTase_SAV2177"/>
    <property type="match status" value="1"/>
</dbReference>
<gene>
    <name evidence="1" type="ORF">E1181_15360</name>
</gene>
<keyword evidence="2" id="KW-1185">Reference proteome</keyword>
<dbReference type="Gene3D" id="3.40.50.150">
    <property type="entry name" value="Vaccinia Virus protein VP39"/>
    <property type="match status" value="1"/>
</dbReference>